<evidence type="ECO:0000256" key="2">
    <source>
        <dbReference type="ARBA" id="ARBA00022475"/>
    </source>
</evidence>
<dbReference type="EMBL" id="KZ288189">
    <property type="protein sequence ID" value="PBC34545.1"/>
    <property type="molecule type" value="Genomic_DNA"/>
</dbReference>
<feature type="transmembrane region" description="Helical" evidence="10">
    <location>
        <begin position="216"/>
        <end position="242"/>
    </location>
</feature>
<dbReference type="Proteomes" id="UP000242457">
    <property type="component" value="Unassembled WGS sequence"/>
</dbReference>
<dbReference type="OrthoDB" id="7539170at2759"/>
<keyword evidence="7 10" id="KW-0472">Membrane</keyword>
<dbReference type="Pfam" id="PF02949">
    <property type="entry name" value="7tm_6"/>
    <property type="match status" value="2"/>
</dbReference>
<dbReference type="GO" id="GO:0004984">
    <property type="term" value="F:olfactory receptor activity"/>
    <property type="evidence" value="ECO:0007669"/>
    <property type="project" value="InterPro"/>
</dbReference>
<evidence type="ECO:0000256" key="8">
    <source>
        <dbReference type="ARBA" id="ARBA00023170"/>
    </source>
</evidence>
<evidence type="ECO:0000313" key="12">
    <source>
        <dbReference type="Proteomes" id="UP000242457"/>
    </source>
</evidence>
<evidence type="ECO:0000256" key="10">
    <source>
        <dbReference type="SAM" id="Phobius"/>
    </source>
</evidence>
<keyword evidence="5" id="KW-0552">Olfaction</keyword>
<reference evidence="11 12" key="1">
    <citation type="submission" date="2014-07" db="EMBL/GenBank/DDBJ databases">
        <title>Genomic and transcriptomic analysis on Apis cerana provide comprehensive insights into honey bee biology.</title>
        <authorList>
            <person name="Diao Q."/>
            <person name="Sun L."/>
            <person name="Zheng H."/>
            <person name="Zheng H."/>
            <person name="Xu S."/>
            <person name="Wang S."/>
            <person name="Zeng Z."/>
            <person name="Hu F."/>
            <person name="Su S."/>
            <person name="Wu J."/>
        </authorList>
    </citation>
    <scope>NUCLEOTIDE SEQUENCE [LARGE SCALE GENOMIC DNA]</scope>
    <source>
        <tissue evidence="11">Pupae without intestine</tissue>
    </source>
</reference>
<gene>
    <name evidence="11" type="ORF">APICC_02320</name>
</gene>
<feature type="transmembrane region" description="Helical" evidence="10">
    <location>
        <begin position="53"/>
        <end position="75"/>
    </location>
</feature>
<dbReference type="PANTHER" id="PTHR21137">
    <property type="entry name" value="ODORANT RECEPTOR"/>
    <property type="match status" value="1"/>
</dbReference>
<evidence type="ECO:0000256" key="4">
    <source>
        <dbReference type="ARBA" id="ARBA00022692"/>
    </source>
</evidence>
<evidence type="ECO:0000256" key="6">
    <source>
        <dbReference type="ARBA" id="ARBA00022989"/>
    </source>
</evidence>
<sequence length="617" mass="70333">MNAEKLMIEEKPPNANYKNDLSFNVRLNVWTLRTIGTWPRSPDHSWLETLEHVCLNLFCYELLAFILIPCSIYIILEIKDFYNQLKLGSALSFFLMAVMKYCVFIIREDDIRKCVELIENDWKNVKYQEDRKIMLENASFSRRLIVICGTFMYGGVVFYYIALPLTRAKIVEEGGNLTYRRLVYPFPKALLDARHSPINEICYTIQLLSGFVAHNITVAACGLAALLAIHACGQLQILMSWLEKLVDGRKNDNENLDQRLANVVKQHVRIINFIALTEDLLHEISLIEVVGCTLNICFLGYYSMMEWDSKQPVSGVTYIILLISVTFNIFIFCYIGELLAEQTVKVGEKSYMIDWHRMPWKKSLAIPLMISMSHSTTKITAGNIIELSISSFGDALLDARRTPANELLYTIQLLSGFVAHNITVAACGLAALLAMHACGQLQILMSWLEKLVDGRENDDENLDQRLASIVEQHVRIINFITLTEDLLQEISLVEVVGCTINICFLGYYSMMEWDSKHPIRGVTYIILLTSVTFNIFIFCYIGELLAEQTVKVGEKFYMIDWYRMPWKKGLAISLIISISRSTTKITAGNIIELSISSFGAIIKTSFAYLNMLRTLTS</sequence>
<name>A0A2A3ES06_APICC</name>
<feature type="transmembrane region" description="Helical" evidence="10">
    <location>
        <begin position="522"/>
        <end position="541"/>
    </location>
</feature>
<keyword evidence="3" id="KW-0716">Sensory transduction</keyword>
<feature type="transmembrane region" description="Helical" evidence="10">
    <location>
        <begin position="87"/>
        <end position="106"/>
    </location>
</feature>
<dbReference type="PANTHER" id="PTHR21137:SF35">
    <property type="entry name" value="ODORANT RECEPTOR 19A-RELATED"/>
    <property type="match status" value="1"/>
</dbReference>
<keyword evidence="2" id="KW-1003">Cell membrane</keyword>
<dbReference type="InterPro" id="IPR004117">
    <property type="entry name" value="7tm6_olfct_rcpt"/>
</dbReference>
<organism evidence="11 12">
    <name type="scientific">Apis cerana cerana</name>
    <name type="common">Oriental honeybee</name>
    <dbReference type="NCBI Taxonomy" id="94128"/>
    <lineage>
        <taxon>Eukaryota</taxon>
        <taxon>Metazoa</taxon>
        <taxon>Ecdysozoa</taxon>
        <taxon>Arthropoda</taxon>
        <taxon>Hexapoda</taxon>
        <taxon>Insecta</taxon>
        <taxon>Pterygota</taxon>
        <taxon>Neoptera</taxon>
        <taxon>Endopterygota</taxon>
        <taxon>Hymenoptera</taxon>
        <taxon>Apocrita</taxon>
        <taxon>Aculeata</taxon>
        <taxon>Apoidea</taxon>
        <taxon>Anthophila</taxon>
        <taxon>Apidae</taxon>
        <taxon>Apis</taxon>
    </lineage>
</organism>
<dbReference type="GO" id="GO:0005549">
    <property type="term" value="F:odorant binding"/>
    <property type="evidence" value="ECO:0007669"/>
    <property type="project" value="InterPro"/>
</dbReference>
<dbReference type="AlphaFoldDB" id="A0A2A3ES06"/>
<evidence type="ECO:0000256" key="9">
    <source>
        <dbReference type="ARBA" id="ARBA00023224"/>
    </source>
</evidence>
<protein>
    <submittedName>
        <fullName evidence="11">Odorant receptor 43a</fullName>
    </submittedName>
</protein>
<keyword evidence="8 11" id="KW-0675">Receptor</keyword>
<dbReference type="STRING" id="94128.A0A2A3ES06"/>
<evidence type="ECO:0000313" key="11">
    <source>
        <dbReference type="EMBL" id="PBC34545.1"/>
    </source>
</evidence>
<evidence type="ECO:0000256" key="3">
    <source>
        <dbReference type="ARBA" id="ARBA00022606"/>
    </source>
</evidence>
<feature type="transmembrane region" description="Helical" evidence="10">
    <location>
        <begin position="284"/>
        <end position="304"/>
    </location>
</feature>
<feature type="transmembrane region" description="Helical" evidence="10">
    <location>
        <begin position="144"/>
        <end position="162"/>
    </location>
</feature>
<proteinExistence type="predicted"/>
<dbReference type="GO" id="GO:0005886">
    <property type="term" value="C:plasma membrane"/>
    <property type="evidence" value="ECO:0007669"/>
    <property type="project" value="UniProtKB-SubCell"/>
</dbReference>
<keyword evidence="9" id="KW-0807">Transducer</keyword>
<dbReference type="GO" id="GO:0007165">
    <property type="term" value="P:signal transduction"/>
    <property type="evidence" value="ECO:0007669"/>
    <property type="project" value="UniProtKB-KW"/>
</dbReference>
<keyword evidence="4 10" id="KW-0812">Transmembrane</keyword>
<feature type="transmembrane region" description="Helical" evidence="10">
    <location>
        <begin position="316"/>
        <end position="335"/>
    </location>
</feature>
<evidence type="ECO:0000256" key="5">
    <source>
        <dbReference type="ARBA" id="ARBA00022725"/>
    </source>
</evidence>
<comment type="subcellular location">
    <subcellularLocation>
        <location evidence="1">Cell membrane</location>
        <topology evidence="1">Multi-pass membrane protein</topology>
    </subcellularLocation>
</comment>
<keyword evidence="6 10" id="KW-1133">Transmembrane helix</keyword>
<keyword evidence="12" id="KW-1185">Reference proteome</keyword>
<evidence type="ECO:0000256" key="1">
    <source>
        <dbReference type="ARBA" id="ARBA00004651"/>
    </source>
</evidence>
<evidence type="ECO:0000256" key="7">
    <source>
        <dbReference type="ARBA" id="ARBA00023136"/>
    </source>
</evidence>
<feature type="transmembrane region" description="Helical" evidence="10">
    <location>
        <begin position="490"/>
        <end position="510"/>
    </location>
</feature>
<accession>A0A2A3ES06</accession>